<accession>A0A7C8YPR1</accession>
<sequence length="114" mass="12550">MLVDSFPRGDPSPTHNKNHFILIWVSPPTGLVKQNFDDSCIDLSTLGGFILREWMGQLLKLGACDYGTTFITVAEVRAMRDGILMAIQPSFQRIVVEGDNKTVIQAAQGFGRAP</sequence>
<dbReference type="InterPro" id="IPR002156">
    <property type="entry name" value="RNaseH_domain"/>
</dbReference>
<reference evidence="2" key="1">
    <citation type="journal article" date="2013" name="J. Plant Res.">
        <title>Effect of fungi and light on seed germination of three Opuntia species from semiarid lands of central Mexico.</title>
        <authorList>
            <person name="Delgado-Sanchez P."/>
            <person name="Jimenez-Bremont J.F."/>
            <person name="Guerrero-Gonzalez Mde L."/>
            <person name="Flores J."/>
        </authorList>
    </citation>
    <scope>NUCLEOTIDE SEQUENCE</scope>
    <source>
        <tissue evidence="2">Cladode</tissue>
    </source>
</reference>
<evidence type="ECO:0000313" key="2">
    <source>
        <dbReference type="EMBL" id="MBA4623658.1"/>
    </source>
</evidence>
<dbReference type="AlphaFoldDB" id="A0A7C8YPR1"/>
<organism evidence="2">
    <name type="scientific">Opuntia streptacantha</name>
    <name type="common">Prickly pear cactus</name>
    <name type="synonym">Opuntia cardona</name>
    <dbReference type="NCBI Taxonomy" id="393608"/>
    <lineage>
        <taxon>Eukaryota</taxon>
        <taxon>Viridiplantae</taxon>
        <taxon>Streptophyta</taxon>
        <taxon>Embryophyta</taxon>
        <taxon>Tracheophyta</taxon>
        <taxon>Spermatophyta</taxon>
        <taxon>Magnoliopsida</taxon>
        <taxon>eudicotyledons</taxon>
        <taxon>Gunneridae</taxon>
        <taxon>Pentapetalae</taxon>
        <taxon>Caryophyllales</taxon>
        <taxon>Cactineae</taxon>
        <taxon>Cactaceae</taxon>
        <taxon>Opuntioideae</taxon>
        <taxon>Opuntia</taxon>
    </lineage>
</organism>
<dbReference type="EMBL" id="GISG01044029">
    <property type="protein sequence ID" value="MBA4623658.1"/>
    <property type="molecule type" value="Transcribed_RNA"/>
</dbReference>
<name>A0A7C8YPR1_OPUST</name>
<dbReference type="GO" id="GO:0004523">
    <property type="term" value="F:RNA-DNA hybrid ribonuclease activity"/>
    <property type="evidence" value="ECO:0007669"/>
    <property type="project" value="InterPro"/>
</dbReference>
<dbReference type="CDD" id="cd06222">
    <property type="entry name" value="RNase_H_like"/>
    <property type="match status" value="1"/>
</dbReference>
<feature type="domain" description="RNase H type-1" evidence="1">
    <location>
        <begin position="47"/>
        <end position="108"/>
    </location>
</feature>
<protein>
    <recommendedName>
        <fullName evidence="1">RNase H type-1 domain-containing protein</fullName>
    </recommendedName>
</protein>
<dbReference type="Pfam" id="PF13456">
    <property type="entry name" value="RVT_3"/>
    <property type="match status" value="1"/>
</dbReference>
<dbReference type="InterPro" id="IPR053151">
    <property type="entry name" value="RNase_H-like"/>
</dbReference>
<dbReference type="InterPro" id="IPR044730">
    <property type="entry name" value="RNase_H-like_dom_plant"/>
</dbReference>
<dbReference type="PANTHER" id="PTHR47723:SF23">
    <property type="entry name" value="REVERSE TRANSCRIPTASE-LIKE PROTEIN"/>
    <property type="match status" value="1"/>
</dbReference>
<dbReference type="GO" id="GO:0003676">
    <property type="term" value="F:nucleic acid binding"/>
    <property type="evidence" value="ECO:0007669"/>
    <property type="project" value="InterPro"/>
</dbReference>
<proteinExistence type="predicted"/>
<evidence type="ECO:0000259" key="1">
    <source>
        <dbReference type="Pfam" id="PF13456"/>
    </source>
</evidence>
<dbReference type="PANTHER" id="PTHR47723">
    <property type="entry name" value="OS05G0353850 PROTEIN"/>
    <property type="match status" value="1"/>
</dbReference>
<reference evidence="2" key="2">
    <citation type="submission" date="2020-07" db="EMBL/GenBank/DDBJ databases">
        <authorList>
            <person name="Vera ALvarez R."/>
            <person name="Arias-Moreno D.M."/>
            <person name="Jimenez-Jacinto V."/>
            <person name="Jimenez-Bremont J.F."/>
            <person name="Swaminathan K."/>
            <person name="Moose S.P."/>
            <person name="Guerrero-Gonzalez M.L."/>
            <person name="Marino-Ramirez L."/>
            <person name="Landsman D."/>
            <person name="Rodriguez-Kessler M."/>
            <person name="Delgado-Sanchez P."/>
        </authorList>
    </citation>
    <scope>NUCLEOTIDE SEQUENCE</scope>
    <source>
        <tissue evidence="2">Cladode</tissue>
    </source>
</reference>